<dbReference type="EMBL" id="JH993000">
    <property type="protein sequence ID" value="EKX45271.1"/>
    <property type="molecule type" value="Genomic_DNA"/>
</dbReference>
<dbReference type="CDD" id="cd03336">
    <property type="entry name" value="TCP1_beta"/>
    <property type="match status" value="1"/>
</dbReference>
<name>L1J9T0_GUITC</name>
<dbReference type="InterPro" id="IPR053374">
    <property type="entry name" value="TCP-1_chaperonin"/>
</dbReference>
<dbReference type="InterPro" id="IPR017998">
    <property type="entry name" value="Chaperone_TCP-1"/>
</dbReference>
<dbReference type="Gene3D" id="1.10.560.10">
    <property type="entry name" value="GroEL-like equatorial domain"/>
    <property type="match status" value="1"/>
</dbReference>
<evidence type="ECO:0000256" key="5">
    <source>
        <dbReference type="ARBA" id="ARBA00022840"/>
    </source>
</evidence>
<dbReference type="PROSITE" id="PS00750">
    <property type="entry name" value="TCP1_1"/>
    <property type="match status" value="1"/>
</dbReference>
<dbReference type="OrthoDB" id="10259763at2759"/>
<evidence type="ECO:0000256" key="3">
    <source>
        <dbReference type="ARBA" id="ARBA00022490"/>
    </source>
</evidence>
<dbReference type="GeneID" id="17301974"/>
<dbReference type="InterPro" id="IPR002194">
    <property type="entry name" value="Chaperonin_TCP-1_CS"/>
</dbReference>
<keyword evidence="4 8" id="KW-0547">Nucleotide-binding</keyword>
<dbReference type="GO" id="GO:0005524">
    <property type="term" value="F:ATP binding"/>
    <property type="evidence" value="ECO:0007669"/>
    <property type="project" value="UniProtKB-KW"/>
</dbReference>
<gene>
    <name evidence="9" type="primary">CCT2</name>
    <name evidence="9" type="ORF">GUITHDRAFT_94787</name>
</gene>
<dbReference type="SUPFAM" id="SSF48592">
    <property type="entry name" value="GroEL equatorial domain-like"/>
    <property type="match status" value="1"/>
</dbReference>
<dbReference type="InterPro" id="IPR002423">
    <property type="entry name" value="Cpn60/GroEL/TCP-1"/>
</dbReference>
<dbReference type="FunFam" id="3.50.7.10:FF:000002">
    <property type="entry name" value="T-complex protein 1 subunit beta"/>
    <property type="match status" value="1"/>
</dbReference>
<evidence type="ECO:0000313" key="9">
    <source>
        <dbReference type="EMBL" id="EKX45271.1"/>
    </source>
</evidence>
<organism evidence="9">
    <name type="scientific">Guillardia theta (strain CCMP2712)</name>
    <name type="common">Cryptophyte</name>
    <dbReference type="NCBI Taxonomy" id="905079"/>
    <lineage>
        <taxon>Eukaryota</taxon>
        <taxon>Cryptophyceae</taxon>
        <taxon>Pyrenomonadales</taxon>
        <taxon>Geminigeraceae</taxon>
        <taxon>Guillardia</taxon>
    </lineage>
</organism>
<accession>L1J9T0</accession>
<dbReference type="SUPFAM" id="SSF54849">
    <property type="entry name" value="GroEL-intermediate domain like"/>
    <property type="match status" value="1"/>
</dbReference>
<evidence type="ECO:0000256" key="7">
    <source>
        <dbReference type="ARBA" id="ARBA00033237"/>
    </source>
</evidence>
<dbReference type="PANTHER" id="PTHR11353">
    <property type="entry name" value="CHAPERONIN"/>
    <property type="match status" value="1"/>
</dbReference>
<dbReference type="GO" id="GO:0051082">
    <property type="term" value="F:unfolded protein binding"/>
    <property type="evidence" value="ECO:0007669"/>
    <property type="project" value="InterPro"/>
</dbReference>
<dbReference type="HOGENOM" id="CLU_008891_6_2_1"/>
<evidence type="ECO:0000256" key="1">
    <source>
        <dbReference type="ARBA" id="ARBA00004496"/>
    </source>
</evidence>
<dbReference type="Pfam" id="PF00118">
    <property type="entry name" value="Cpn60_TCP1"/>
    <property type="match status" value="1"/>
</dbReference>
<keyword evidence="6 8" id="KW-0143">Chaperone</keyword>
<keyword evidence="3" id="KW-0963">Cytoplasm</keyword>
<dbReference type="InterPro" id="IPR012716">
    <property type="entry name" value="Chap_CCT_beta"/>
</dbReference>
<dbReference type="EnsemblProtists" id="EKX45271">
    <property type="protein sequence ID" value="EKX45271"/>
    <property type="gene ID" value="GUITHDRAFT_94787"/>
</dbReference>
<dbReference type="Gene3D" id="3.50.7.10">
    <property type="entry name" value="GroEL"/>
    <property type="match status" value="1"/>
</dbReference>
<dbReference type="GO" id="GO:0016887">
    <property type="term" value="F:ATP hydrolysis activity"/>
    <property type="evidence" value="ECO:0007669"/>
    <property type="project" value="InterPro"/>
</dbReference>
<evidence type="ECO:0000256" key="8">
    <source>
        <dbReference type="RuleBase" id="RU004187"/>
    </source>
</evidence>
<dbReference type="PaxDb" id="55529-EKX45271"/>
<dbReference type="eggNOG" id="KOG0363">
    <property type="taxonomic scope" value="Eukaryota"/>
</dbReference>
<evidence type="ECO:0000313" key="10">
    <source>
        <dbReference type="EnsemblProtists" id="EKX45271"/>
    </source>
</evidence>
<dbReference type="InterPro" id="IPR027409">
    <property type="entry name" value="GroEL-like_apical_dom_sf"/>
</dbReference>
<keyword evidence="11" id="KW-1185">Reference proteome</keyword>
<evidence type="ECO:0000313" key="11">
    <source>
        <dbReference type="Proteomes" id="UP000011087"/>
    </source>
</evidence>
<dbReference type="OMA" id="CAEMVMS"/>
<dbReference type="STRING" id="905079.L1J9T0"/>
<reference evidence="9 11" key="1">
    <citation type="journal article" date="2012" name="Nature">
        <title>Algal genomes reveal evolutionary mosaicism and the fate of nucleomorphs.</title>
        <authorList>
            <consortium name="DOE Joint Genome Institute"/>
            <person name="Curtis B.A."/>
            <person name="Tanifuji G."/>
            <person name="Burki F."/>
            <person name="Gruber A."/>
            <person name="Irimia M."/>
            <person name="Maruyama S."/>
            <person name="Arias M.C."/>
            <person name="Ball S.G."/>
            <person name="Gile G.H."/>
            <person name="Hirakawa Y."/>
            <person name="Hopkins J.F."/>
            <person name="Kuo A."/>
            <person name="Rensing S.A."/>
            <person name="Schmutz J."/>
            <person name="Symeonidi A."/>
            <person name="Elias M."/>
            <person name="Eveleigh R.J."/>
            <person name="Herman E.K."/>
            <person name="Klute M.J."/>
            <person name="Nakayama T."/>
            <person name="Obornik M."/>
            <person name="Reyes-Prieto A."/>
            <person name="Armbrust E.V."/>
            <person name="Aves S.J."/>
            <person name="Beiko R.G."/>
            <person name="Coutinho P."/>
            <person name="Dacks J.B."/>
            <person name="Durnford D.G."/>
            <person name="Fast N.M."/>
            <person name="Green B.R."/>
            <person name="Grisdale C.J."/>
            <person name="Hempel F."/>
            <person name="Henrissat B."/>
            <person name="Hoppner M.P."/>
            <person name="Ishida K."/>
            <person name="Kim E."/>
            <person name="Koreny L."/>
            <person name="Kroth P.G."/>
            <person name="Liu Y."/>
            <person name="Malik S.B."/>
            <person name="Maier U.G."/>
            <person name="McRose D."/>
            <person name="Mock T."/>
            <person name="Neilson J.A."/>
            <person name="Onodera N.T."/>
            <person name="Poole A.M."/>
            <person name="Pritham E.J."/>
            <person name="Richards T.A."/>
            <person name="Rocap G."/>
            <person name="Roy S.W."/>
            <person name="Sarai C."/>
            <person name="Schaack S."/>
            <person name="Shirato S."/>
            <person name="Slamovits C.H."/>
            <person name="Spencer D.F."/>
            <person name="Suzuki S."/>
            <person name="Worden A.Z."/>
            <person name="Zauner S."/>
            <person name="Barry K."/>
            <person name="Bell C."/>
            <person name="Bharti A.K."/>
            <person name="Crow J.A."/>
            <person name="Grimwood J."/>
            <person name="Kramer R."/>
            <person name="Lindquist E."/>
            <person name="Lucas S."/>
            <person name="Salamov A."/>
            <person name="McFadden G.I."/>
            <person name="Lane C.E."/>
            <person name="Keeling P.J."/>
            <person name="Gray M.W."/>
            <person name="Grigoriev I.V."/>
            <person name="Archibald J.M."/>
        </authorList>
    </citation>
    <scope>NUCLEOTIDE SEQUENCE</scope>
    <source>
        <strain evidence="9 11">CCMP2712</strain>
    </source>
</reference>
<dbReference type="GO" id="GO:0140662">
    <property type="term" value="F:ATP-dependent protein folding chaperone"/>
    <property type="evidence" value="ECO:0007669"/>
    <property type="project" value="InterPro"/>
</dbReference>
<dbReference type="Proteomes" id="UP000011087">
    <property type="component" value="Unassembled WGS sequence"/>
</dbReference>
<dbReference type="InterPro" id="IPR027413">
    <property type="entry name" value="GROEL-like_equatorial_sf"/>
</dbReference>
<proteinExistence type="inferred from homology"/>
<dbReference type="SUPFAM" id="SSF52029">
    <property type="entry name" value="GroEL apical domain-like"/>
    <property type="match status" value="1"/>
</dbReference>
<reference evidence="11" key="2">
    <citation type="submission" date="2012-11" db="EMBL/GenBank/DDBJ databases">
        <authorList>
            <person name="Kuo A."/>
            <person name="Curtis B.A."/>
            <person name="Tanifuji G."/>
            <person name="Burki F."/>
            <person name="Gruber A."/>
            <person name="Irimia M."/>
            <person name="Maruyama S."/>
            <person name="Arias M.C."/>
            <person name="Ball S.G."/>
            <person name="Gile G.H."/>
            <person name="Hirakawa Y."/>
            <person name="Hopkins J.F."/>
            <person name="Rensing S.A."/>
            <person name="Schmutz J."/>
            <person name="Symeonidi A."/>
            <person name="Elias M."/>
            <person name="Eveleigh R.J."/>
            <person name="Herman E.K."/>
            <person name="Klute M.J."/>
            <person name="Nakayama T."/>
            <person name="Obornik M."/>
            <person name="Reyes-Prieto A."/>
            <person name="Armbrust E.V."/>
            <person name="Aves S.J."/>
            <person name="Beiko R.G."/>
            <person name="Coutinho P."/>
            <person name="Dacks J.B."/>
            <person name="Durnford D.G."/>
            <person name="Fast N.M."/>
            <person name="Green B.R."/>
            <person name="Grisdale C."/>
            <person name="Hempe F."/>
            <person name="Henrissat B."/>
            <person name="Hoppner M.P."/>
            <person name="Ishida K.-I."/>
            <person name="Kim E."/>
            <person name="Koreny L."/>
            <person name="Kroth P.G."/>
            <person name="Liu Y."/>
            <person name="Malik S.-B."/>
            <person name="Maier U.G."/>
            <person name="McRose D."/>
            <person name="Mock T."/>
            <person name="Neilson J.A."/>
            <person name="Onodera N.T."/>
            <person name="Poole A.M."/>
            <person name="Pritham E.J."/>
            <person name="Richards T.A."/>
            <person name="Rocap G."/>
            <person name="Roy S.W."/>
            <person name="Sarai C."/>
            <person name="Schaack S."/>
            <person name="Shirato S."/>
            <person name="Slamovits C.H."/>
            <person name="Spencer D.F."/>
            <person name="Suzuki S."/>
            <person name="Worden A.Z."/>
            <person name="Zauner S."/>
            <person name="Barry K."/>
            <person name="Bell C."/>
            <person name="Bharti A.K."/>
            <person name="Crow J.A."/>
            <person name="Grimwood J."/>
            <person name="Kramer R."/>
            <person name="Lindquist E."/>
            <person name="Lucas S."/>
            <person name="Salamov A."/>
            <person name="McFadden G.I."/>
            <person name="Lane C.E."/>
            <person name="Keeling P.J."/>
            <person name="Gray M.W."/>
            <person name="Grigoriev I.V."/>
            <person name="Archibald J.M."/>
        </authorList>
    </citation>
    <scope>NUCLEOTIDE SEQUENCE</scope>
    <source>
        <strain evidence="11">CCMP2712</strain>
    </source>
</reference>
<dbReference type="PRINTS" id="PR00304">
    <property type="entry name" value="TCOMPLEXTCP1"/>
</dbReference>
<dbReference type="NCBIfam" id="NF041082">
    <property type="entry name" value="thermosome_alpha"/>
    <property type="match status" value="1"/>
</dbReference>
<dbReference type="GO" id="GO:0005832">
    <property type="term" value="C:chaperonin-containing T-complex"/>
    <property type="evidence" value="ECO:0007669"/>
    <property type="project" value="InterPro"/>
</dbReference>
<dbReference type="PROSITE" id="PS00995">
    <property type="entry name" value="TCP1_3"/>
    <property type="match status" value="1"/>
</dbReference>
<dbReference type="KEGG" id="gtt:GUITHDRAFT_94787"/>
<dbReference type="NCBIfam" id="NF041083">
    <property type="entry name" value="thermosome_beta"/>
    <property type="match status" value="1"/>
</dbReference>
<comment type="similarity">
    <text evidence="2 8">Belongs to the TCP-1 chaperonin family.</text>
</comment>
<dbReference type="AlphaFoldDB" id="L1J9T0"/>
<dbReference type="RefSeq" id="XP_005832251.1">
    <property type="nucleotide sequence ID" value="XM_005832194.1"/>
</dbReference>
<protein>
    <recommendedName>
        <fullName evidence="7">CCT-beta</fullName>
    </recommendedName>
</protein>
<reference evidence="10" key="3">
    <citation type="submission" date="2016-03" db="UniProtKB">
        <authorList>
            <consortium name="EnsemblProtists"/>
        </authorList>
    </citation>
    <scope>IDENTIFICATION</scope>
</reference>
<keyword evidence="5 8" id="KW-0067">ATP-binding</keyword>
<dbReference type="InterPro" id="IPR027410">
    <property type="entry name" value="TCP-1-like_intermed_sf"/>
</dbReference>
<dbReference type="FunFam" id="1.10.560.10:FF:000017">
    <property type="entry name" value="T-complex protein 1 subunit eta"/>
    <property type="match status" value="1"/>
</dbReference>
<dbReference type="PROSITE" id="PS00751">
    <property type="entry name" value="TCP1_2"/>
    <property type="match status" value="1"/>
</dbReference>
<dbReference type="InterPro" id="IPR054827">
    <property type="entry name" value="thermosome_alpha"/>
</dbReference>
<sequence>MAVSDIVKSTLGPRGMDKILQSQSGDITVTNDGATILKKLTLDNPAAKILVDISKTQDDEVGDGTTTVCILAGALLAEADPLLSQRIHSQIIVEGWRLALSAARKALEGAAFDISADQKMFREYLLKVAKTTLSSKIVHVAHDHFAEICVDAVLRLKGSGNLENIQILKKAGGSMRDSFLAPGFILDKKIGVGQPKRVENAKILIANTPMDTDKIKIYGAKVKVDSLSKVAEIEQAEAAKMVAKCDKIMACGCNVFINRQLIYNKPEQYFADRGVMAIEHADFDGIERLSAVLGGEIASTFDHPELIKLGECELIEEIMIGEDKLIQFNGCRAGEACTIVLRGASSHILDEAERSLHDALCVLKTIVQDPRAIYGGGCSEVLMAEAVDAVAKQTPGKKSLAIEAFAKALRSLPKTIAENGGYDSTELVTQLRAAHNKGHSSHGLDMERGTIGDMKELGITESFRVKCQSLVSAAEAAEMIIRVDEVITCAPRQRNME</sequence>
<dbReference type="Gene3D" id="3.30.260.10">
    <property type="entry name" value="TCP-1-like chaperonin intermediate domain"/>
    <property type="match status" value="1"/>
</dbReference>
<dbReference type="NCBIfam" id="TIGR02341">
    <property type="entry name" value="chap_CCT_beta"/>
    <property type="match status" value="1"/>
</dbReference>
<evidence type="ECO:0000256" key="4">
    <source>
        <dbReference type="ARBA" id="ARBA00022741"/>
    </source>
</evidence>
<evidence type="ECO:0000256" key="2">
    <source>
        <dbReference type="ARBA" id="ARBA00008020"/>
    </source>
</evidence>
<evidence type="ECO:0000256" key="6">
    <source>
        <dbReference type="ARBA" id="ARBA00023186"/>
    </source>
</evidence>
<comment type="subcellular location">
    <subcellularLocation>
        <location evidence="1">Cytoplasm</location>
    </subcellularLocation>
</comment>